<evidence type="ECO:0000313" key="3">
    <source>
        <dbReference type="Proteomes" id="UP000198901"/>
    </source>
</evidence>
<dbReference type="InterPro" id="IPR016181">
    <property type="entry name" value="Acyl_CoA_acyltransferase"/>
</dbReference>
<dbReference type="STRING" id="563176.SAMN04488090_3364"/>
<accession>A0A1G9T1Z5</accession>
<evidence type="ECO:0000259" key="1">
    <source>
        <dbReference type="PROSITE" id="PS51186"/>
    </source>
</evidence>
<dbReference type="RefSeq" id="WP_093204779.1">
    <property type="nucleotide sequence ID" value="NZ_FNGS01000006.1"/>
</dbReference>
<dbReference type="SUPFAM" id="SSF55729">
    <property type="entry name" value="Acyl-CoA N-acyltransferases (Nat)"/>
    <property type="match status" value="1"/>
</dbReference>
<keyword evidence="2" id="KW-0687">Ribonucleoprotein</keyword>
<dbReference type="OrthoDB" id="9788755at2"/>
<evidence type="ECO:0000313" key="2">
    <source>
        <dbReference type="EMBL" id="SDM41095.1"/>
    </source>
</evidence>
<keyword evidence="2" id="KW-0689">Ribosomal protein</keyword>
<dbReference type="Pfam" id="PF00583">
    <property type="entry name" value="Acetyltransf_1"/>
    <property type="match status" value="1"/>
</dbReference>
<dbReference type="EMBL" id="FNGS01000006">
    <property type="protein sequence ID" value="SDM41095.1"/>
    <property type="molecule type" value="Genomic_DNA"/>
</dbReference>
<dbReference type="Proteomes" id="UP000198901">
    <property type="component" value="Unassembled WGS sequence"/>
</dbReference>
<proteinExistence type="predicted"/>
<dbReference type="GO" id="GO:0005840">
    <property type="term" value="C:ribosome"/>
    <property type="evidence" value="ECO:0007669"/>
    <property type="project" value="UniProtKB-KW"/>
</dbReference>
<feature type="domain" description="N-acetyltransferase" evidence="1">
    <location>
        <begin position="6"/>
        <end position="144"/>
    </location>
</feature>
<organism evidence="2 3">
    <name type="scientific">Siphonobacter aquaeclarae</name>
    <dbReference type="NCBI Taxonomy" id="563176"/>
    <lineage>
        <taxon>Bacteria</taxon>
        <taxon>Pseudomonadati</taxon>
        <taxon>Bacteroidota</taxon>
        <taxon>Cytophagia</taxon>
        <taxon>Cytophagales</taxon>
        <taxon>Cytophagaceae</taxon>
        <taxon>Siphonobacter</taxon>
    </lineage>
</organism>
<dbReference type="Gene3D" id="3.40.630.30">
    <property type="match status" value="1"/>
</dbReference>
<dbReference type="InterPro" id="IPR000182">
    <property type="entry name" value="GNAT_dom"/>
</dbReference>
<dbReference type="PROSITE" id="PS51186">
    <property type="entry name" value="GNAT"/>
    <property type="match status" value="1"/>
</dbReference>
<keyword evidence="3" id="KW-1185">Reference proteome</keyword>
<protein>
    <submittedName>
        <fullName evidence="2">Ribosomal protein S18 acetylase RimI</fullName>
    </submittedName>
</protein>
<dbReference type="GO" id="GO:0016747">
    <property type="term" value="F:acyltransferase activity, transferring groups other than amino-acyl groups"/>
    <property type="evidence" value="ECO:0007669"/>
    <property type="project" value="InterPro"/>
</dbReference>
<gene>
    <name evidence="2" type="ORF">SAMN04488090_3364</name>
</gene>
<dbReference type="CDD" id="cd04301">
    <property type="entry name" value="NAT_SF"/>
    <property type="match status" value="1"/>
</dbReference>
<name>A0A1G9T1Z5_9BACT</name>
<dbReference type="AlphaFoldDB" id="A0A1G9T1Z5"/>
<reference evidence="2 3" key="1">
    <citation type="submission" date="2016-10" db="EMBL/GenBank/DDBJ databases">
        <authorList>
            <person name="de Groot N.N."/>
        </authorList>
    </citation>
    <scope>NUCLEOTIDE SEQUENCE [LARGE SCALE GENOMIC DNA]</scope>
    <source>
        <strain evidence="2 3">DSM 21668</strain>
    </source>
</reference>
<sequence>MTDPGPEIVAYTPEFADALRQIYLEGRRHAFAWMPADAYQAGDFDNAVKGEEILVALHDRVAVGFVSWWAPDNFIHCLFVDPAFHGAGVGTRLLNACLDRIGRPARLKCVIANQAAIRFYLRQKWTVVSQGSCDEGAYSLMLLR</sequence>